<evidence type="ECO:0000313" key="3">
    <source>
        <dbReference type="EMBL" id="GFN80778.1"/>
    </source>
</evidence>
<dbReference type="InterPro" id="IPR050951">
    <property type="entry name" value="Retrovirus_Pol_polyprotein"/>
</dbReference>
<dbReference type="AlphaFoldDB" id="A0AAV3YET0"/>
<comment type="caution">
    <text evidence="3">The sequence shown here is derived from an EMBL/GenBank/DDBJ whole genome shotgun (WGS) entry which is preliminary data.</text>
</comment>
<dbReference type="Pfam" id="PF17919">
    <property type="entry name" value="RT_RNaseH_2"/>
    <property type="match status" value="1"/>
</dbReference>
<feature type="region of interest" description="Disordered" evidence="1">
    <location>
        <begin position="497"/>
        <end position="530"/>
    </location>
</feature>
<dbReference type="Gene3D" id="3.30.70.270">
    <property type="match status" value="2"/>
</dbReference>
<dbReference type="Proteomes" id="UP000735302">
    <property type="component" value="Unassembled WGS sequence"/>
</dbReference>
<gene>
    <name evidence="3" type="ORF">PoB_000728400</name>
</gene>
<dbReference type="FunFam" id="3.30.70.270:FF:000020">
    <property type="entry name" value="Transposon Tf2-6 polyprotein-like Protein"/>
    <property type="match status" value="1"/>
</dbReference>
<dbReference type="Pfam" id="PF00078">
    <property type="entry name" value="RVT_1"/>
    <property type="match status" value="1"/>
</dbReference>
<dbReference type="InterPro" id="IPR041577">
    <property type="entry name" value="RT_RNaseH_2"/>
</dbReference>
<dbReference type="CDD" id="cd01647">
    <property type="entry name" value="RT_LTR"/>
    <property type="match status" value="1"/>
</dbReference>
<dbReference type="InterPro" id="IPR000477">
    <property type="entry name" value="RT_dom"/>
</dbReference>
<dbReference type="PROSITE" id="PS50878">
    <property type="entry name" value="RT_POL"/>
    <property type="match status" value="1"/>
</dbReference>
<dbReference type="PANTHER" id="PTHR37984:SF8">
    <property type="entry name" value="CCHC-TYPE DOMAIN-CONTAINING PROTEIN"/>
    <property type="match status" value="1"/>
</dbReference>
<dbReference type="InterPro" id="IPR043502">
    <property type="entry name" value="DNA/RNA_pol_sf"/>
</dbReference>
<keyword evidence="4" id="KW-1185">Reference proteome</keyword>
<organism evidence="3 4">
    <name type="scientific">Plakobranchus ocellatus</name>
    <dbReference type="NCBI Taxonomy" id="259542"/>
    <lineage>
        <taxon>Eukaryota</taxon>
        <taxon>Metazoa</taxon>
        <taxon>Spiralia</taxon>
        <taxon>Lophotrochozoa</taxon>
        <taxon>Mollusca</taxon>
        <taxon>Gastropoda</taxon>
        <taxon>Heterobranchia</taxon>
        <taxon>Euthyneura</taxon>
        <taxon>Panpulmonata</taxon>
        <taxon>Sacoglossa</taxon>
        <taxon>Placobranchoidea</taxon>
        <taxon>Plakobranchidae</taxon>
        <taxon>Plakobranchus</taxon>
    </lineage>
</organism>
<sequence length="530" mass="60780">MRVKLKVDTGSQANILPLNLYRKLNKVETIKMGKCKLKLTSYSGDKMEVVGKCTLYVMETPLLFYVIDPREDPILGRRASQTLNLIKVMEIHPEQKDGVYKQLPDVFEGIGTLPGLYHIETDPDVTPIHHAARRLPISVNDRVKKELNKMEKLGIIEKQESFTDWASPMVVVEKPNKSLRICLDPRNLNKAIKRERFTIPNPEEILTKLAGAKYFSKFNATSGFWQIQLDAESSKLCTMNTPFGLYSFQRCPFGMSSAPEIFNKYMRKIFENQEEIERFFDDVIVWGRTWQELKEREIKCMELARMNNLKFNKEKTVLGATELKYLGHIISSEGSRPDPEKIQAINDIKIQDKKGLQRYLGMVTYVGKFVPNLSEITKPLRDLLQKDAVWQRTRAQDEAVNKINEAITNSPTLKHFDPNKEVTVSSDSSQYGLGAALLQDGHVVSYASRSLNPAERNYAQIEKEALGVVFACEKFHQFIYGRTVKVQQTWKENDHSGYLVKRPTHRNRTRSIDSIHSLSSSHDHTKSGHK</sequence>
<dbReference type="PANTHER" id="PTHR37984">
    <property type="entry name" value="PROTEIN CBG26694"/>
    <property type="match status" value="1"/>
</dbReference>
<protein>
    <submittedName>
        <fullName evidence="3">Pol polyprotein</fullName>
    </submittedName>
</protein>
<accession>A0AAV3YET0</accession>
<dbReference type="InterPro" id="IPR043128">
    <property type="entry name" value="Rev_trsase/Diguanyl_cyclase"/>
</dbReference>
<proteinExistence type="predicted"/>
<dbReference type="EMBL" id="BLXT01000847">
    <property type="protein sequence ID" value="GFN80778.1"/>
    <property type="molecule type" value="Genomic_DNA"/>
</dbReference>
<feature type="domain" description="Reverse transcriptase" evidence="2">
    <location>
        <begin position="153"/>
        <end position="330"/>
    </location>
</feature>
<dbReference type="FunFam" id="3.10.10.10:FF:000003">
    <property type="entry name" value="Retrovirus-related Pol polyprotein from transposon 297-like Protein"/>
    <property type="match status" value="1"/>
</dbReference>
<dbReference type="SUPFAM" id="SSF56672">
    <property type="entry name" value="DNA/RNA polymerases"/>
    <property type="match status" value="1"/>
</dbReference>
<dbReference type="Gene3D" id="3.10.10.10">
    <property type="entry name" value="HIV Type 1 Reverse Transcriptase, subunit A, domain 1"/>
    <property type="match status" value="1"/>
</dbReference>
<evidence type="ECO:0000313" key="4">
    <source>
        <dbReference type="Proteomes" id="UP000735302"/>
    </source>
</evidence>
<evidence type="ECO:0000256" key="1">
    <source>
        <dbReference type="SAM" id="MobiDB-lite"/>
    </source>
</evidence>
<reference evidence="3 4" key="1">
    <citation type="journal article" date="2021" name="Elife">
        <title>Chloroplast acquisition without the gene transfer in kleptoplastic sea slugs, Plakobranchus ocellatus.</title>
        <authorList>
            <person name="Maeda T."/>
            <person name="Takahashi S."/>
            <person name="Yoshida T."/>
            <person name="Shimamura S."/>
            <person name="Takaki Y."/>
            <person name="Nagai Y."/>
            <person name="Toyoda A."/>
            <person name="Suzuki Y."/>
            <person name="Arimoto A."/>
            <person name="Ishii H."/>
            <person name="Satoh N."/>
            <person name="Nishiyama T."/>
            <person name="Hasebe M."/>
            <person name="Maruyama T."/>
            <person name="Minagawa J."/>
            <person name="Obokata J."/>
            <person name="Shigenobu S."/>
        </authorList>
    </citation>
    <scope>NUCLEOTIDE SEQUENCE [LARGE SCALE GENOMIC DNA]</scope>
</reference>
<evidence type="ECO:0000259" key="2">
    <source>
        <dbReference type="PROSITE" id="PS50878"/>
    </source>
</evidence>
<dbReference type="FunFam" id="3.10.20.370:FF:000001">
    <property type="entry name" value="Retrovirus-related Pol polyprotein from transposon 17.6-like protein"/>
    <property type="match status" value="1"/>
</dbReference>
<feature type="compositionally biased region" description="Basic and acidic residues" evidence="1">
    <location>
        <begin position="521"/>
        <end position="530"/>
    </location>
</feature>
<name>A0AAV3YET0_9GAST</name>